<evidence type="ECO:0000313" key="2">
    <source>
        <dbReference type="Proteomes" id="UP000095282"/>
    </source>
</evidence>
<proteinExistence type="predicted"/>
<feature type="domain" description="Tudor" evidence="1">
    <location>
        <begin position="67"/>
        <end position="125"/>
    </location>
</feature>
<dbReference type="eggNOG" id="ENOG502TFPX">
    <property type="taxonomic scope" value="Eukaryota"/>
</dbReference>
<dbReference type="WBParaSite" id="Csp11.Scaffold629.g10768.t1">
    <property type="protein sequence ID" value="Csp11.Scaffold629.g10768.t1"/>
    <property type="gene ID" value="Csp11.Scaffold629.g10768"/>
</dbReference>
<dbReference type="AlphaFoldDB" id="A0A1I7TQI1"/>
<dbReference type="SMART" id="SM00333">
    <property type="entry name" value="TUDOR"/>
    <property type="match status" value="1"/>
</dbReference>
<keyword evidence="2" id="KW-1185">Reference proteome</keyword>
<reference evidence="3" key="1">
    <citation type="submission" date="2016-11" db="UniProtKB">
        <authorList>
            <consortium name="WormBaseParasite"/>
        </authorList>
    </citation>
    <scope>IDENTIFICATION</scope>
</reference>
<name>A0A1I7TQI1_9PELO</name>
<sequence length="158" mass="18401">MAGKLNPYRKYYPEYVNPNAIRRIHLKDAAMVELLRVESPSSMFVRPKDHIRDQLIVREPFKMTPITDIREGVFALAPLDDRVFGRCVIVKNRELLELCRVFFIDEAITANVSWKCLFQIAEKDLCHPWQAMHITLGRITSLTLRYLSSCACYQKVVN</sequence>
<accession>A0A1I7TQI1</accession>
<dbReference type="STRING" id="1561998.A0A1I7TQI1"/>
<protein>
    <submittedName>
        <fullName evidence="3">Tudor domain-containing protein</fullName>
    </submittedName>
</protein>
<evidence type="ECO:0000259" key="1">
    <source>
        <dbReference type="SMART" id="SM00333"/>
    </source>
</evidence>
<dbReference type="Gene3D" id="2.30.30.140">
    <property type="match status" value="1"/>
</dbReference>
<dbReference type="Pfam" id="PF00567">
    <property type="entry name" value="TUDOR"/>
    <property type="match status" value="1"/>
</dbReference>
<organism evidence="2 3">
    <name type="scientific">Caenorhabditis tropicalis</name>
    <dbReference type="NCBI Taxonomy" id="1561998"/>
    <lineage>
        <taxon>Eukaryota</taxon>
        <taxon>Metazoa</taxon>
        <taxon>Ecdysozoa</taxon>
        <taxon>Nematoda</taxon>
        <taxon>Chromadorea</taxon>
        <taxon>Rhabditida</taxon>
        <taxon>Rhabditina</taxon>
        <taxon>Rhabditomorpha</taxon>
        <taxon>Rhabditoidea</taxon>
        <taxon>Rhabditidae</taxon>
        <taxon>Peloderinae</taxon>
        <taxon>Caenorhabditis</taxon>
    </lineage>
</organism>
<dbReference type="InterPro" id="IPR002999">
    <property type="entry name" value="Tudor"/>
</dbReference>
<dbReference type="Proteomes" id="UP000095282">
    <property type="component" value="Unplaced"/>
</dbReference>
<evidence type="ECO:0000313" key="3">
    <source>
        <dbReference type="WBParaSite" id="Csp11.Scaffold629.g10768.t1"/>
    </source>
</evidence>
<dbReference type="SUPFAM" id="SSF63748">
    <property type="entry name" value="Tudor/PWWP/MBT"/>
    <property type="match status" value="1"/>
</dbReference>